<keyword evidence="2" id="KW-0378">Hydrolase</keyword>
<dbReference type="EMBL" id="JARWAM010000014">
    <property type="protein sequence ID" value="MDR5907019.1"/>
    <property type="molecule type" value="Genomic_DNA"/>
</dbReference>
<proteinExistence type="predicted"/>
<dbReference type="InterPro" id="IPR029058">
    <property type="entry name" value="AB_hydrolase_fold"/>
</dbReference>
<dbReference type="EC" id="3.1.-.-" evidence="2"/>
<dbReference type="PANTHER" id="PTHR46623:SF10">
    <property type="entry name" value="CARBOXYMETHYLENEBUTENOLIDASE HOMOLOG"/>
    <property type="match status" value="1"/>
</dbReference>
<feature type="domain" description="Dienelactone hydrolase" evidence="1">
    <location>
        <begin position="14"/>
        <end position="244"/>
    </location>
</feature>
<keyword evidence="3" id="KW-1185">Reference proteome</keyword>
<dbReference type="InterPro" id="IPR002925">
    <property type="entry name" value="Dienelactn_hydro"/>
</dbReference>
<dbReference type="InterPro" id="IPR051049">
    <property type="entry name" value="Dienelactone_hydrolase-like"/>
</dbReference>
<accession>A0ABU1HJS0</accession>
<evidence type="ECO:0000313" key="2">
    <source>
        <dbReference type="EMBL" id="MDR5907019.1"/>
    </source>
</evidence>
<dbReference type="Gene3D" id="3.40.50.1820">
    <property type="entry name" value="alpha/beta hydrolase"/>
    <property type="match status" value="1"/>
</dbReference>
<dbReference type="SUPFAM" id="SSF53474">
    <property type="entry name" value="alpha/beta-Hydrolases"/>
    <property type="match status" value="1"/>
</dbReference>
<name>A0ABU1HJS0_9GAMM</name>
<gene>
    <name evidence="2" type="ORF">QC821_17190</name>
</gene>
<comment type="caution">
    <text evidence="2">The sequence shown here is derived from an EMBL/GenBank/DDBJ whole genome shotgun (WGS) entry which is preliminary data.</text>
</comment>
<dbReference type="GO" id="GO:0016787">
    <property type="term" value="F:hydrolase activity"/>
    <property type="evidence" value="ECO:0007669"/>
    <property type="project" value="UniProtKB-KW"/>
</dbReference>
<dbReference type="PANTHER" id="PTHR46623">
    <property type="entry name" value="CARBOXYMETHYLENEBUTENOLIDASE-RELATED"/>
    <property type="match status" value="1"/>
</dbReference>
<protein>
    <submittedName>
        <fullName evidence="2">Dienelactone hydrolase family protein</fullName>
        <ecNumber evidence="2">3.1.-.-</ecNumber>
    </submittedName>
</protein>
<dbReference type="Proteomes" id="UP001251374">
    <property type="component" value="Unassembled WGS sequence"/>
</dbReference>
<evidence type="ECO:0000259" key="1">
    <source>
        <dbReference type="Pfam" id="PF01738"/>
    </source>
</evidence>
<dbReference type="Pfam" id="PF01738">
    <property type="entry name" value="DLH"/>
    <property type="match status" value="1"/>
</dbReference>
<organism evidence="2 3">
    <name type="scientific">Franzmannia qiaohouensis</name>
    <dbReference type="NCBI Taxonomy" id="1329370"/>
    <lineage>
        <taxon>Bacteria</taxon>
        <taxon>Pseudomonadati</taxon>
        <taxon>Pseudomonadota</taxon>
        <taxon>Gammaproteobacteria</taxon>
        <taxon>Oceanospirillales</taxon>
        <taxon>Halomonadaceae</taxon>
        <taxon>Franzmannia</taxon>
    </lineage>
</organism>
<evidence type="ECO:0000313" key="3">
    <source>
        <dbReference type="Proteomes" id="UP001251374"/>
    </source>
</evidence>
<reference evidence="2 3" key="1">
    <citation type="submission" date="2023-04" db="EMBL/GenBank/DDBJ databases">
        <title>A long-awaited taxogenomic arrangement of the family Halomonadaceae.</title>
        <authorList>
            <person name="De La Haba R."/>
            <person name="Chuvochina M."/>
            <person name="Wittouck S."/>
            <person name="Arahal D.R."/>
            <person name="Sanchez-Porro C."/>
            <person name="Hugenholtz P."/>
            <person name="Ventosa A."/>
        </authorList>
    </citation>
    <scope>NUCLEOTIDE SEQUENCE [LARGE SCALE GENOMIC DNA]</scope>
    <source>
        <strain evidence="2 3">DSM 26770</strain>
    </source>
</reference>
<dbReference type="RefSeq" id="WP_309724066.1">
    <property type="nucleotide sequence ID" value="NZ_JARWAM010000014.1"/>
</dbReference>
<sequence>MSRAIEIPAADGTIDAYIVTPGNAEGPLPAVVLFTDIGGLRPCYHEKAQRIADNGYAVLMPNVYYRDASGHIVPEGKSFRDPDVRPTLLEYAGHLTPEAQSRDFVALLACIDAQAEFAGGKLGVVGYCMTGAFALRMAAEHPERVAAAAGFHSARLAEADDPHSPTHLVGTIEGRVYFGHADKDELLPPEQIARMDEALAAAGVHFTTELYKGAAHGFTAKDAPSFDAAANDLHHKRLAMLLEETLKA</sequence>